<dbReference type="SMART" id="SM00898">
    <property type="entry name" value="Fapy_DNA_glyco"/>
    <property type="match status" value="1"/>
</dbReference>
<gene>
    <name evidence="12" type="ORF">KC19_3G036200</name>
</gene>
<keyword evidence="9" id="KW-0326">Glycosidase</keyword>
<dbReference type="SUPFAM" id="SSF81624">
    <property type="entry name" value="N-terminal domain of MutM-like DNA repair proteins"/>
    <property type="match status" value="1"/>
</dbReference>
<evidence type="ECO:0000256" key="1">
    <source>
        <dbReference type="ARBA" id="ARBA00001668"/>
    </source>
</evidence>
<evidence type="ECO:0000313" key="13">
    <source>
        <dbReference type="Proteomes" id="UP000822688"/>
    </source>
</evidence>
<evidence type="ECO:0000256" key="7">
    <source>
        <dbReference type="ARBA" id="ARBA00023239"/>
    </source>
</evidence>
<keyword evidence="6" id="KW-0234">DNA repair</keyword>
<feature type="compositionally biased region" description="Basic and acidic residues" evidence="10">
    <location>
        <begin position="380"/>
        <end position="398"/>
    </location>
</feature>
<comment type="caution">
    <text evidence="12">The sequence shown here is derived from an EMBL/GenBank/DDBJ whole genome shotgun (WGS) entry which is preliminary data.</text>
</comment>
<dbReference type="PANTHER" id="PTHR22993">
    <property type="entry name" value="FORMAMIDOPYRIMIDINE-DNA GLYCOSYLASE"/>
    <property type="match status" value="1"/>
</dbReference>
<dbReference type="CDD" id="cd08972">
    <property type="entry name" value="PF_Nei_N"/>
    <property type="match status" value="1"/>
</dbReference>
<sequence>MPELPEVEAAKRLVSSHCLGGTIVKAIVDNDVKVIDGLTPAQLQEALEGKKILTAHRRGKHMWLQLNCPRWPTFQFGMSGAIIVKGVKGPTYKSSKVNEDEEFPTQYSKVHLKLDTGVELAFTDKRRFARVRLLEDPEKVAPISELGPDAYLELPSPEDLITSVKSKKGAIKALLLDQSFLAGIGNWVGDEVLYQAKIHPEQPANSLKEEEITKLHTSIKEVLDKAVSVDADSEQFPQTWLFHHRWDRKPGMIEGNQIETITISGRTSAFVPNIQKYSGPELKGAKTKSIAEGELPHEGEEMGEPDSDEIVAAGEMVVEKAGTSETPKRGRGRPPKAKGDSAVKSSPAAPSPAAATDNASPAGAKKRGRPPKLKTAPASAEDKTDVEETQKDSPSEPKRRGRPPKAKADASKEAVSKALEDDEDDDAAEVEDIADVDTALASPVTPKRRGRPPKAKPEATEELEITKKAKVGKDEEGTASPAGSAEPKRRGRPPKAKPETDEGEVAEAAAATPTPKKRGRPPKAKSAS</sequence>
<dbReference type="SMART" id="SM01232">
    <property type="entry name" value="H2TH"/>
    <property type="match status" value="1"/>
</dbReference>
<evidence type="ECO:0000313" key="12">
    <source>
        <dbReference type="EMBL" id="KAG0582131.1"/>
    </source>
</evidence>
<feature type="compositionally biased region" description="Low complexity" evidence="10">
    <location>
        <begin position="342"/>
        <end position="363"/>
    </location>
</feature>
<feature type="compositionally biased region" description="Basic residues" evidence="10">
    <location>
        <begin position="515"/>
        <end position="528"/>
    </location>
</feature>
<comment type="similarity">
    <text evidence="2">Belongs to the FPG family.</text>
</comment>
<evidence type="ECO:0000259" key="11">
    <source>
        <dbReference type="PROSITE" id="PS51068"/>
    </source>
</evidence>
<evidence type="ECO:0000256" key="5">
    <source>
        <dbReference type="ARBA" id="ARBA00023125"/>
    </source>
</evidence>
<feature type="compositionally biased region" description="Basic and acidic residues" evidence="10">
    <location>
        <begin position="455"/>
        <end position="476"/>
    </location>
</feature>
<keyword evidence="4" id="KW-0378">Hydrolase</keyword>
<evidence type="ECO:0000256" key="8">
    <source>
        <dbReference type="ARBA" id="ARBA00023268"/>
    </source>
</evidence>
<keyword evidence="3" id="KW-0227">DNA damage</keyword>
<reference evidence="12" key="1">
    <citation type="submission" date="2020-06" db="EMBL/GenBank/DDBJ databases">
        <title>WGS assembly of Ceratodon purpureus strain R40.</title>
        <authorList>
            <person name="Carey S.B."/>
            <person name="Jenkins J."/>
            <person name="Shu S."/>
            <person name="Lovell J.T."/>
            <person name="Sreedasyam A."/>
            <person name="Maumus F."/>
            <person name="Tiley G.P."/>
            <person name="Fernandez-Pozo N."/>
            <person name="Barry K."/>
            <person name="Chen C."/>
            <person name="Wang M."/>
            <person name="Lipzen A."/>
            <person name="Daum C."/>
            <person name="Saski C.A."/>
            <person name="Payton A.C."/>
            <person name="Mcbreen J.C."/>
            <person name="Conrad R.E."/>
            <person name="Kollar L.M."/>
            <person name="Olsson S."/>
            <person name="Huttunen S."/>
            <person name="Landis J.B."/>
            <person name="Wickett N.J."/>
            <person name="Johnson M.G."/>
            <person name="Rensing S.A."/>
            <person name="Grimwood J."/>
            <person name="Schmutz J."/>
            <person name="Mcdaniel S.F."/>
        </authorList>
    </citation>
    <scope>NUCLEOTIDE SEQUENCE</scope>
    <source>
        <strain evidence="12">R40</strain>
    </source>
</reference>
<dbReference type="InterPro" id="IPR015886">
    <property type="entry name" value="H2TH_FPG"/>
</dbReference>
<feature type="compositionally biased region" description="Acidic residues" evidence="10">
    <location>
        <begin position="420"/>
        <end position="435"/>
    </location>
</feature>
<evidence type="ECO:0000256" key="2">
    <source>
        <dbReference type="ARBA" id="ARBA00009409"/>
    </source>
</evidence>
<dbReference type="GO" id="GO:0016829">
    <property type="term" value="F:lyase activity"/>
    <property type="evidence" value="ECO:0007669"/>
    <property type="project" value="UniProtKB-KW"/>
</dbReference>
<dbReference type="InterPro" id="IPR010979">
    <property type="entry name" value="Ribosomal_uS13-like_H2TH"/>
</dbReference>
<dbReference type="GO" id="GO:0006284">
    <property type="term" value="P:base-excision repair"/>
    <property type="evidence" value="ECO:0007669"/>
    <property type="project" value="InterPro"/>
</dbReference>
<dbReference type="GO" id="GO:0003906">
    <property type="term" value="F:DNA-(apurinic or apyrimidinic site) endonuclease activity"/>
    <property type="evidence" value="ECO:0007669"/>
    <property type="project" value="InterPro"/>
</dbReference>
<protein>
    <recommendedName>
        <fullName evidence="11">Formamidopyrimidine-DNA glycosylase catalytic domain-containing protein</fullName>
    </recommendedName>
</protein>
<feature type="region of interest" description="Disordered" evidence="10">
    <location>
        <begin position="319"/>
        <end position="528"/>
    </location>
</feature>
<dbReference type="PROSITE" id="PS51068">
    <property type="entry name" value="FPG_CAT"/>
    <property type="match status" value="1"/>
</dbReference>
<dbReference type="Pfam" id="PF01149">
    <property type="entry name" value="Fapy_DNA_glyco"/>
    <property type="match status" value="1"/>
</dbReference>
<evidence type="ECO:0000256" key="9">
    <source>
        <dbReference type="ARBA" id="ARBA00023295"/>
    </source>
</evidence>
<dbReference type="Pfam" id="PF21218">
    <property type="entry name" value="Fpg-like_C"/>
    <property type="match status" value="1"/>
</dbReference>
<dbReference type="AlphaFoldDB" id="A0A8T0IGU2"/>
<dbReference type="GO" id="GO:0008270">
    <property type="term" value="F:zinc ion binding"/>
    <property type="evidence" value="ECO:0007669"/>
    <property type="project" value="InterPro"/>
</dbReference>
<dbReference type="InterPro" id="IPR049332">
    <property type="entry name" value="Fpg-like_C"/>
</dbReference>
<name>A0A8T0IGU2_CERPU</name>
<evidence type="ECO:0000256" key="10">
    <source>
        <dbReference type="SAM" id="MobiDB-lite"/>
    </source>
</evidence>
<dbReference type="Gene3D" id="1.10.8.50">
    <property type="match status" value="1"/>
</dbReference>
<dbReference type="Pfam" id="PF06831">
    <property type="entry name" value="H2TH"/>
    <property type="match status" value="1"/>
</dbReference>
<dbReference type="SUPFAM" id="SSF46946">
    <property type="entry name" value="S13-like H2TH domain"/>
    <property type="match status" value="1"/>
</dbReference>
<feature type="domain" description="Formamidopyrimidine-DNA glycosylase catalytic" evidence="11">
    <location>
        <begin position="2"/>
        <end position="129"/>
    </location>
</feature>
<dbReference type="InterPro" id="IPR012319">
    <property type="entry name" value="FPG_cat"/>
</dbReference>
<keyword evidence="7" id="KW-0456">Lyase</keyword>
<evidence type="ECO:0000256" key="3">
    <source>
        <dbReference type="ARBA" id="ARBA00022763"/>
    </source>
</evidence>
<feature type="compositionally biased region" description="Basic and acidic residues" evidence="10">
    <location>
        <begin position="406"/>
        <end position="419"/>
    </location>
</feature>
<keyword evidence="8" id="KW-0511">Multifunctional enzyme</keyword>
<dbReference type="FunFam" id="1.10.8.50:FF:000009">
    <property type="entry name" value="Formamidopyrimidine-DNA glycosylase"/>
    <property type="match status" value="1"/>
</dbReference>
<proteinExistence type="inferred from homology"/>
<dbReference type="OrthoDB" id="444592at2759"/>
<dbReference type="EMBL" id="CM026423">
    <property type="protein sequence ID" value="KAG0582131.1"/>
    <property type="molecule type" value="Genomic_DNA"/>
</dbReference>
<keyword evidence="13" id="KW-1185">Reference proteome</keyword>
<evidence type="ECO:0000256" key="4">
    <source>
        <dbReference type="ARBA" id="ARBA00022801"/>
    </source>
</evidence>
<comment type="catalytic activity">
    <reaction evidence="1">
        <text>Hydrolysis of DNA containing ring-opened 7-methylguanine residues, releasing 2,6-diamino-4-hydroxy-5-(N-methyl)formamidopyrimidine.</text>
        <dbReference type="EC" id="3.2.2.23"/>
    </reaction>
</comment>
<accession>A0A8T0IGU2</accession>
<organism evidence="12 13">
    <name type="scientific">Ceratodon purpureus</name>
    <name type="common">Fire moss</name>
    <name type="synonym">Dicranum purpureum</name>
    <dbReference type="NCBI Taxonomy" id="3225"/>
    <lineage>
        <taxon>Eukaryota</taxon>
        <taxon>Viridiplantae</taxon>
        <taxon>Streptophyta</taxon>
        <taxon>Embryophyta</taxon>
        <taxon>Bryophyta</taxon>
        <taxon>Bryophytina</taxon>
        <taxon>Bryopsida</taxon>
        <taxon>Dicranidae</taxon>
        <taxon>Pseudoditrichales</taxon>
        <taxon>Ditrichaceae</taxon>
        <taxon>Ceratodon</taxon>
    </lineage>
</organism>
<dbReference type="Pfam" id="PF02178">
    <property type="entry name" value="AT_hook"/>
    <property type="match status" value="6"/>
</dbReference>
<dbReference type="PRINTS" id="PR00929">
    <property type="entry name" value="ATHOOK"/>
</dbReference>
<dbReference type="GO" id="GO:0008534">
    <property type="term" value="F:oxidized purine nucleobase lesion DNA N-glycosylase activity"/>
    <property type="evidence" value="ECO:0007669"/>
    <property type="project" value="UniProtKB-EC"/>
</dbReference>
<dbReference type="InterPro" id="IPR035937">
    <property type="entry name" value="FPG_N"/>
</dbReference>
<dbReference type="InterPro" id="IPR017956">
    <property type="entry name" value="AT_hook_DNA-bd_motif"/>
</dbReference>
<dbReference type="FunFam" id="3.20.190.10:FF:000004">
    <property type="entry name" value="Putative Formamidopyrimidine-DNA glycosylase"/>
    <property type="match status" value="1"/>
</dbReference>
<evidence type="ECO:0000256" key="6">
    <source>
        <dbReference type="ARBA" id="ARBA00023204"/>
    </source>
</evidence>
<dbReference type="Proteomes" id="UP000822688">
    <property type="component" value="Chromosome 3"/>
</dbReference>
<dbReference type="SMART" id="SM00384">
    <property type="entry name" value="AT_hook"/>
    <property type="match status" value="6"/>
</dbReference>
<dbReference type="GO" id="GO:0005634">
    <property type="term" value="C:nucleus"/>
    <property type="evidence" value="ECO:0007669"/>
    <property type="project" value="TreeGrafter"/>
</dbReference>
<dbReference type="Gene3D" id="3.20.190.10">
    <property type="entry name" value="MutM-like, N-terminal"/>
    <property type="match status" value="1"/>
</dbReference>
<dbReference type="PANTHER" id="PTHR22993:SF9">
    <property type="entry name" value="FORMAMIDOPYRIMIDINE-DNA GLYCOSYLASE"/>
    <property type="match status" value="1"/>
</dbReference>
<dbReference type="GO" id="GO:0003684">
    <property type="term" value="F:damaged DNA binding"/>
    <property type="evidence" value="ECO:0007669"/>
    <property type="project" value="InterPro"/>
</dbReference>
<keyword evidence="5" id="KW-0238">DNA-binding</keyword>